<gene>
    <name evidence="1" type="ORF">A3J50_02010</name>
</gene>
<organism evidence="1 2">
    <name type="scientific">Candidatus Woykebacteria bacterium RIFCSPHIGHO2_02_FULL_43_16b</name>
    <dbReference type="NCBI Taxonomy" id="1802601"/>
    <lineage>
        <taxon>Bacteria</taxon>
        <taxon>Candidatus Woykeibacteriota</taxon>
    </lineage>
</organism>
<comment type="caution">
    <text evidence="1">The sequence shown here is derived from an EMBL/GenBank/DDBJ whole genome shotgun (WGS) entry which is preliminary data.</text>
</comment>
<evidence type="ECO:0008006" key="3">
    <source>
        <dbReference type="Google" id="ProtNLM"/>
    </source>
</evidence>
<reference evidence="1 2" key="1">
    <citation type="journal article" date="2016" name="Nat. Commun.">
        <title>Thousands of microbial genomes shed light on interconnected biogeochemical processes in an aquifer system.</title>
        <authorList>
            <person name="Anantharaman K."/>
            <person name="Brown C.T."/>
            <person name="Hug L.A."/>
            <person name="Sharon I."/>
            <person name="Castelle C.J."/>
            <person name="Probst A.J."/>
            <person name="Thomas B.C."/>
            <person name="Singh A."/>
            <person name="Wilkins M.J."/>
            <person name="Karaoz U."/>
            <person name="Brodie E.L."/>
            <person name="Williams K.H."/>
            <person name="Hubbard S.S."/>
            <person name="Banfield J.F."/>
        </authorList>
    </citation>
    <scope>NUCLEOTIDE SEQUENCE [LARGE SCALE GENOMIC DNA]</scope>
</reference>
<protein>
    <recommendedName>
        <fullName evidence="3">GyrI-like small molecule binding domain-containing protein</fullName>
    </recommendedName>
</protein>
<accession>A0A1G1WR17</accession>
<evidence type="ECO:0000313" key="1">
    <source>
        <dbReference type="EMBL" id="OGY30206.1"/>
    </source>
</evidence>
<dbReference type="AlphaFoldDB" id="A0A1G1WR17"/>
<proteinExistence type="predicted"/>
<sequence>MASCRVKPDLSRKPSRFETGARNIVIGVFSARSDSFPQANDFVWADAKSWLKGEGLRALNSSVSLAVFMEPGSRYPMFHITLSVVAEKVA</sequence>
<evidence type="ECO:0000313" key="2">
    <source>
        <dbReference type="Proteomes" id="UP000177821"/>
    </source>
</evidence>
<dbReference type="Proteomes" id="UP000177821">
    <property type="component" value="Unassembled WGS sequence"/>
</dbReference>
<dbReference type="EMBL" id="MHCX01000005">
    <property type="protein sequence ID" value="OGY30206.1"/>
    <property type="molecule type" value="Genomic_DNA"/>
</dbReference>
<name>A0A1G1WR17_9BACT</name>